<keyword evidence="3" id="KW-0804">Transcription</keyword>
<dbReference type="InterPro" id="IPR001647">
    <property type="entry name" value="HTH_TetR"/>
</dbReference>
<evidence type="ECO:0000256" key="1">
    <source>
        <dbReference type="ARBA" id="ARBA00023015"/>
    </source>
</evidence>
<proteinExistence type="predicted"/>
<evidence type="ECO:0000256" key="3">
    <source>
        <dbReference type="ARBA" id="ARBA00023163"/>
    </source>
</evidence>
<keyword evidence="1" id="KW-0805">Transcription regulation</keyword>
<protein>
    <submittedName>
        <fullName evidence="6">Transcriptional regulator, TetR family</fullName>
    </submittedName>
</protein>
<dbReference type="AlphaFoldDB" id="W0I4J7"/>
<geneLocation type="plasmid" evidence="6 7">
    <name>pHS1</name>
</geneLocation>
<dbReference type="InterPro" id="IPR009057">
    <property type="entry name" value="Homeodomain-like_sf"/>
</dbReference>
<dbReference type="PATRIC" id="fig|1239307.3.peg.4906"/>
<dbReference type="InterPro" id="IPR050109">
    <property type="entry name" value="HTH-type_TetR-like_transc_reg"/>
</dbReference>
<keyword evidence="2 4" id="KW-0238">DNA-binding</keyword>
<dbReference type="PROSITE" id="PS50977">
    <property type="entry name" value="HTH_TETR_2"/>
    <property type="match status" value="1"/>
</dbReference>
<sequence>MQKKTTILEAAERLFYRNGFHATSTDRICSEANVSTRTLYRYFPSREDLTAAVMAHRQSRFFATLYTSQHPQAISRLFDVLEEWMREYDPLGCFFLKAWGEYAEEEVKLSALALDYRYALRGYIAACIGHSHGVGHEALADAVWMLSEGAITSALLIGPDAARHAGLAAARLMAGCEEGR</sequence>
<dbReference type="KEGG" id="sod:Sant_P0340"/>
<evidence type="ECO:0000256" key="4">
    <source>
        <dbReference type="PROSITE-ProRule" id="PRU00335"/>
    </source>
</evidence>
<dbReference type="Gene3D" id="1.10.357.10">
    <property type="entry name" value="Tetracycline Repressor, domain 2"/>
    <property type="match status" value="1"/>
</dbReference>
<dbReference type="SUPFAM" id="SSF48498">
    <property type="entry name" value="Tetracyclin repressor-like, C-terminal domain"/>
    <property type="match status" value="1"/>
</dbReference>
<dbReference type="GO" id="GO:0000976">
    <property type="term" value="F:transcription cis-regulatory region binding"/>
    <property type="evidence" value="ECO:0007669"/>
    <property type="project" value="TreeGrafter"/>
</dbReference>
<dbReference type="PANTHER" id="PTHR30055:SF200">
    <property type="entry name" value="HTH-TYPE TRANSCRIPTIONAL REPRESSOR BDCR"/>
    <property type="match status" value="1"/>
</dbReference>
<dbReference type="InterPro" id="IPR036271">
    <property type="entry name" value="Tet_transcr_reg_TetR-rel_C_sf"/>
</dbReference>
<dbReference type="SUPFAM" id="SSF46689">
    <property type="entry name" value="Homeodomain-like"/>
    <property type="match status" value="1"/>
</dbReference>
<feature type="DNA-binding region" description="H-T-H motif" evidence="4">
    <location>
        <begin position="24"/>
        <end position="43"/>
    </location>
</feature>
<name>W0I4J7_9GAMM</name>
<evidence type="ECO:0000313" key="6">
    <source>
        <dbReference type="EMBL" id="AHF79375.1"/>
    </source>
</evidence>
<dbReference type="PRINTS" id="PR00455">
    <property type="entry name" value="HTHTETR"/>
</dbReference>
<feature type="domain" description="HTH tetR-type" evidence="5">
    <location>
        <begin position="1"/>
        <end position="61"/>
    </location>
</feature>
<dbReference type="EMBL" id="CP006570">
    <property type="protein sequence ID" value="AHF79375.1"/>
    <property type="molecule type" value="Genomic_DNA"/>
</dbReference>
<dbReference type="RefSeq" id="WP_025424513.1">
    <property type="nucleotide sequence ID" value="NZ_CP006570.1"/>
</dbReference>
<dbReference type="PANTHER" id="PTHR30055">
    <property type="entry name" value="HTH-TYPE TRANSCRIPTIONAL REGULATOR RUTR"/>
    <property type="match status" value="1"/>
</dbReference>
<evidence type="ECO:0000259" key="5">
    <source>
        <dbReference type="PROSITE" id="PS50977"/>
    </source>
</evidence>
<dbReference type="Pfam" id="PF00440">
    <property type="entry name" value="TetR_N"/>
    <property type="match status" value="1"/>
</dbReference>
<reference evidence="6 7" key="1">
    <citation type="journal article" date="2014" name="Genome Biol. Evol.">
        <title>Genome degeneration and adaptation in a nascent stage of symbiosis.</title>
        <authorList>
            <person name="Oakeson K.F."/>
            <person name="Gil R."/>
            <person name="Clayton A.L."/>
            <person name="Dunn D.M."/>
            <person name="von Niederhausern A.C."/>
            <person name="Hamil C."/>
            <person name="Aoyagi A."/>
            <person name="Duval B."/>
            <person name="Baca A."/>
            <person name="Silva F.J."/>
            <person name="Vallier A."/>
            <person name="Jackson D.G."/>
            <person name="Latorre A."/>
            <person name="Weiss R.B."/>
            <person name="Heddi A."/>
            <person name="Moya A."/>
            <person name="Dale C."/>
        </authorList>
    </citation>
    <scope>NUCLEOTIDE SEQUENCE [LARGE SCALE GENOMIC DNA]</scope>
    <source>
        <strain evidence="6 7">HS1</strain>
        <plasmid evidence="7">Plasmid pHS1</plasmid>
    </source>
</reference>
<gene>
    <name evidence="6" type="ORF">Sant_P0340</name>
</gene>
<dbReference type="GO" id="GO:0003700">
    <property type="term" value="F:DNA-binding transcription factor activity"/>
    <property type="evidence" value="ECO:0007669"/>
    <property type="project" value="TreeGrafter"/>
</dbReference>
<accession>W0I4J7</accession>
<evidence type="ECO:0000313" key="7">
    <source>
        <dbReference type="Proteomes" id="UP000019028"/>
    </source>
</evidence>
<keyword evidence="7" id="KW-1185">Reference proteome</keyword>
<dbReference type="HOGENOM" id="CLU_069356_23_2_6"/>
<keyword evidence="6" id="KW-0614">Plasmid</keyword>
<evidence type="ECO:0000256" key="2">
    <source>
        <dbReference type="ARBA" id="ARBA00023125"/>
    </source>
</evidence>
<dbReference type="FunFam" id="1.10.10.60:FF:000141">
    <property type="entry name" value="TetR family transcriptional regulator"/>
    <property type="match status" value="1"/>
</dbReference>
<dbReference type="Proteomes" id="UP000019028">
    <property type="component" value="Plasmid pHS1"/>
</dbReference>
<organism evidence="6 7">
    <name type="scientific">Sodalis praecaptivus</name>
    <dbReference type="NCBI Taxonomy" id="1239307"/>
    <lineage>
        <taxon>Bacteria</taxon>
        <taxon>Pseudomonadati</taxon>
        <taxon>Pseudomonadota</taxon>
        <taxon>Gammaproteobacteria</taxon>
        <taxon>Enterobacterales</taxon>
        <taxon>Bruguierivoracaceae</taxon>
        <taxon>Sodalis</taxon>
    </lineage>
</organism>
<dbReference type="OrthoDB" id="116240at2"/>